<dbReference type="NCBIfam" id="TIGR01728">
    <property type="entry name" value="SsuA_fam"/>
    <property type="match status" value="1"/>
</dbReference>
<evidence type="ECO:0000313" key="10">
    <source>
        <dbReference type="Proteomes" id="UP000180246"/>
    </source>
</evidence>
<dbReference type="Proteomes" id="UP000180246">
    <property type="component" value="Unassembled WGS sequence"/>
</dbReference>
<dbReference type="GO" id="GO:0016020">
    <property type="term" value="C:membrane"/>
    <property type="evidence" value="ECO:0007669"/>
    <property type="project" value="InterPro"/>
</dbReference>
<feature type="chain" id="PRO_5010338707" description="Putative aliphatic sulfonates-binding protein" evidence="7">
    <location>
        <begin position="24"/>
        <end position="323"/>
    </location>
</feature>
<evidence type="ECO:0000256" key="5">
    <source>
        <dbReference type="ARBA" id="ARBA00055538"/>
    </source>
</evidence>
<dbReference type="PANTHER" id="PTHR30024:SF21">
    <property type="entry name" value="ABC TRANSPORTER SUBSTRATE-BINDING PROTEIN"/>
    <property type="match status" value="1"/>
</dbReference>
<dbReference type="GO" id="GO:0042626">
    <property type="term" value="F:ATPase-coupled transmembrane transporter activity"/>
    <property type="evidence" value="ECO:0007669"/>
    <property type="project" value="InterPro"/>
</dbReference>
<feature type="domain" description="Solute-binding protein family 3/N-terminal" evidence="8">
    <location>
        <begin position="28"/>
        <end position="243"/>
    </location>
</feature>
<protein>
    <recommendedName>
        <fullName evidence="6">Putative aliphatic sulfonates-binding protein</fullName>
    </recommendedName>
</protein>
<dbReference type="InterPro" id="IPR001638">
    <property type="entry name" value="Solute-binding_3/MltF_N"/>
</dbReference>
<keyword evidence="4 7" id="KW-0732">Signal</keyword>
<comment type="subcellular location">
    <subcellularLocation>
        <location evidence="1">Periplasm</location>
    </subcellularLocation>
</comment>
<dbReference type="PANTHER" id="PTHR30024">
    <property type="entry name" value="ALIPHATIC SULFONATES-BINDING PROTEIN-RELATED"/>
    <property type="match status" value="1"/>
</dbReference>
<dbReference type="EMBL" id="JRYB01000001">
    <property type="protein sequence ID" value="OIJ44245.1"/>
    <property type="molecule type" value="Genomic_DNA"/>
</dbReference>
<name>A0A1S2NGT0_9BURK</name>
<dbReference type="GO" id="GO:0042597">
    <property type="term" value="C:periplasmic space"/>
    <property type="evidence" value="ECO:0007669"/>
    <property type="project" value="UniProtKB-SubCell"/>
</dbReference>
<organism evidence="9 10">
    <name type="scientific">Massilia timonae</name>
    <dbReference type="NCBI Taxonomy" id="47229"/>
    <lineage>
        <taxon>Bacteria</taxon>
        <taxon>Pseudomonadati</taxon>
        <taxon>Pseudomonadota</taxon>
        <taxon>Betaproteobacteria</taxon>
        <taxon>Burkholderiales</taxon>
        <taxon>Oxalobacteraceae</taxon>
        <taxon>Telluria group</taxon>
        <taxon>Massilia</taxon>
    </lineage>
</organism>
<comment type="similarity">
    <text evidence="2">Belongs to the bacterial solute-binding protein SsuA/TauA family.</text>
</comment>
<evidence type="ECO:0000259" key="8">
    <source>
        <dbReference type="SMART" id="SM00062"/>
    </source>
</evidence>
<dbReference type="Pfam" id="PF09084">
    <property type="entry name" value="NMT1"/>
    <property type="match status" value="1"/>
</dbReference>
<dbReference type="AlphaFoldDB" id="A0A1S2NGT0"/>
<reference evidence="9 10" key="1">
    <citation type="submission" date="2014-10" db="EMBL/GenBank/DDBJ databases">
        <authorList>
            <person name="Seo M.-J."/>
            <person name="Seok Y.J."/>
            <person name="Cha I.-T."/>
        </authorList>
    </citation>
    <scope>NUCLEOTIDE SEQUENCE [LARGE SCALE GENOMIC DNA]</scope>
    <source>
        <strain evidence="9 10">NEU</strain>
    </source>
</reference>
<evidence type="ECO:0000256" key="3">
    <source>
        <dbReference type="ARBA" id="ARBA00022448"/>
    </source>
</evidence>
<evidence type="ECO:0000256" key="1">
    <source>
        <dbReference type="ARBA" id="ARBA00004418"/>
    </source>
</evidence>
<evidence type="ECO:0000256" key="7">
    <source>
        <dbReference type="SAM" id="SignalP"/>
    </source>
</evidence>
<comment type="function">
    <text evidence="5">Part of a binding-protein-dependent transport system for aliphatic sulfonates. Putative binding protein.</text>
</comment>
<comment type="caution">
    <text evidence="9">The sequence shown here is derived from an EMBL/GenBank/DDBJ whole genome shotgun (WGS) entry which is preliminary data.</text>
</comment>
<dbReference type="InterPro" id="IPR015168">
    <property type="entry name" value="SsuA/THI5"/>
</dbReference>
<dbReference type="InterPro" id="IPR010067">
    <property type="entry name" value="ABC_SsuA_sub-bd"/>
</dbReference>
<proteinExistence type="inferred from homology"/>
<dbReference type="SMART" id="SM00062">
    <property type="entry name" value="PBPb"/>
    <property type="match status" value="1"/>
</dbReference>
<accession>A0A1S2NGT0</accession>
<evidence type="ECO:0000313" key="9">
    <source>
        <dbReference type="EMBL" id="OIJ44245.1"/>
    </source>
</evidence>
<dbReference type="Gene3D" id="3.40.190.10">
    <property type="entry name" value="Periplasmic binding protein-like II"/>
    <property type="match status" value="2"/>
</dbReference>
<evidence type="ECO:0000256" key="2">
    <source>
        <dbReference type="ARBA" id="ARBA00010742"/>
    </source>
</evidence>
<gene>
    <name evidence="9" type="ORF">LO55_817</name>
</gene>
<feature type="signal peptide" evidence="7">
    <location>
        <begin position="1"/>
        <end position="23"/>
    </location>
</feature>
<evidence type="ECO:0000256" key="6">
    <source>
        <dbReference type="ARBA" id="ARBA00070228"/>
    </source>
</evidence>
<dbReference type="RefSeq" id="WP_071360526.1">
    <property type="nucleotide sequence ID" value="NZ_JRYB01000001.1"/>
</dbReference>
<dbReference type="FunFam" id="3.40.190.10:FF:000050">
    <property type="entry name" value="Sulfonate ABC transporter substrate-binding protein"/>
    <property type="match status" value="1"/>
</dbReference>
<dbReference type="SUPFAM" id="SSF53850">
    <property type="entry name" value="Periplasmic binding protein-like II"/>
    <property type="match status" value="1"/>
</dbReference>
<evidence type="ECO:0000256" key="4">
    <source>
        <dbReference type="ARBA" id="ARBA00022729"/>
    </source>
</evidence>
<sequence>MKRRSLLQLVASGAALAALPARAAPLSELRLDYAHYSPTSLVLRHFGWLEEEFKADGTRIKWVFSAGSNRALEYLNANSIDIGSSAGLAALLARANGNPIRTPYLFSRPEWTALVVPKNSPIRSLADLKGKKVAATKGTDPYLFLLRALQTVGLKRSDIEHVSLQHADGRAALEQGRVDAWAGLDPHMAAAELEGGARLLYRNVGFNTYGFLNVREDFLATRANETARVIRAYERARAWARANPSEAAKILSTEAKVPLPVALLQVKLRSDFSNAQPTAEHLRALQLAAPILRDEALVRPGTDLDKAIAGLVDTGFARQLTRA</sequence>
<keyword evidence="3" id="KW-0813">Transport</keyword>